<feature type="region of interest" description="Disordered" evidence="1">
    <location>
        <begin position="203"/>
        <end position="227"/>
    </location>
</feature>
<dbReference type="EMBL" id="JAKELL010000024">
    <property type="protein sequence ID" value="KAH8992073.1"/>
    <property type="molecule type" value="Genomic_DNA"/>
</dbReference>
<feature type="compositionally biased region" description="Low complexity" evidence="1">
    <location>
        <begin position="83"/>
        <end position="100"/>
    </location>
</feature>
<name>A0AAD4Q8A6_9AGAM</name>
<dbReference type="AlphaFoldDB" id="A0AAD4Q8A6"/>
<dbReference type="Proteomes" id="UP001201163">
    <property type="component" value="Unassembled WGS sequence"/>
</dbReference>
<comment type="caution">
    <text evidence="2">The sequence shown here is derived from an EMBL/GenBank/DDBJ whole genome shotgun (WGS) entry which is preliminary data.</text>
</comment>
<reference evidence="2" key="1">
    <citation type="submission" date="2022-01" db="EMBL/GenBank/DDBJ databases">
        <title>Comparative genomics reveals a dynamic genome evolution in the ectomycorrhizal milk-cap (Lactarius) mushrooms.</title>
        <authorList>
            <consortium name="DOE Joint Genome Institute"/>
            <person name="Lebreton A."/>
            <person name="Tang N."/>
            <person name="Kuo A."/>
            <person name="LaButti K."/>
            <person name="Drula E."/>
            <person name="Barry K."/>
            <person name="Clum A."/>
            <person name="Lipzen A."/>
            <person name="Mousain D."/>
            <person name="Ng V."/>
            <person name="Wang R."/>
            <person name="Wang X."/>
            <person name="Dai Y."/>
            <person name="Henrissat B."/>
            <person name="Grigoriev I.V."/>
            <person name="Guerin-Laguette A."/>
            <person name="Yu F."/>
            <person name="Martin F.M."/>
        </authorList>
    </citation>
    <scope>NUCLEOTIDE SEQUENCE</scope>
    <source>
        <strain evidence="2">QP</strain>
    </source>
</reference>
<organism evidence="2 3">
    <name type="scientific">Lactarius akahatsu</name>
    <dbReference type="NCBI Taxonomy" id="416441"/>
    <lineage>
        <taxon>Eukaryota</taxon>
        <taxon>Fungi</taxon>
        <taxon>Dikarya</taxon>
        <taxon>Basidiomycota</taxon>
        <taxon>Agaricomycotina</taxon>
        <taxon>Agaricomycetes</taxon>
        <taxon>Russulales</taxon>
        <taxon>Russulaceae</taxon>
        <taxon>Lactarius</taxon>
    </lineage>
</organism>
<evidence type="ECO:0000313" key="3">
    <source>
        <dbReference type="Proteomes" id="UP001201163"/>
    </source>
</evidence>
<sequence>MAEHDAGDNKPLPLSDPDTDSAKSTPTTFFPENALQLQLDLDENGHDGDDEHDNEHEHENGRGRGREPSPHSELQRQERQQERQQFPHQQQQQQQQQQQPPSTPFAHVRFHSRVRITSGLRHSRGTHSLDSSDSDSPSSSISAPLRYRSRDADPRGPLGQRISRLAAQALQKRRAVAAAVTTSVARDEEYAPLRPAGFPVVTYGTTGDQGPPGSHDADSEQRSQDDLHSEEIAFGRWPWRGLNRHWWRWQIESTLCCCCSDDSEADE</sequence>
<evidence type="ECO:0000313" key="2">
    <source>
        <dbReference type="EMBL" id="KAH8992073.1"/>
    </source>
</evidence>
<evidence type="ECO:0000256" key="1">
    <source>
        <dbReference type="SAM" id="MobiDB-lite"/>
    </source>
</evidence>
<proteinExistence type="predicted"/>
<accession>A0AAD4Q8A6</accession>
<protein>
    <submittedName>
        <fullName evidence="2">Uncharacterized protein</fullName>
    </submittedName>
</protein>
<feature type="region of interest" description="Disordered" evidence="1">
    <location>
        <begin position="1"/>
        <end position="158"/>
    </location>
</feature>
<keyword evidence="3" id="KW-1185">Reference proteome</keyword>
<feature type="compositionally biased region" description="Basic and acidic residues" evidence="1">
    <location>
        <begin position="215"/>
        <end position="227"/>
    </location>
</feature>
<gene>
    <name evidence="2" type="ORF">EDB92DRAFT_625992</name>
</gene>
<feature type="compositionally biased region" description="Low complexity" evidence="1">
    <location>
        <begin position="128"/>
        <end position="142"/>
    </location>
</feature>
<feature type="compositionally biased region" description="Basic and acidic residues" evidence="1">
    <location>
        <begin position="43"/>
        <end position="82"/>
    </location>
</feature>